<evidence type="ECO:0000313" key="5">
    <source>
        <dbReference type="EMBL" id="CAJ1384491.1"/>
    </source>
</evidence>
<dbReference type="InterPro" id="IPR001680">
    <property type="entry name" value="WD40_rpt"/>
</dbReference>
<dbReference type="PRINTS" id="PR00320">
    <property type="entry name" value="GPROTEINBRPT"/>
</dbReference>
<dbReference type="SMART" id="SM00320">
    <property type="entry name" value="WD40"/>
    <property type="match status" value="7"/>
</dbReference>
<feature type="repeat" description="WD" evidence="4">
    <location>
        <begin position="179"/>
        <end position="216"/>
    </location>
</feature>
<proteinExistence type="inferred from homology"/>
<evidence type="ECO:0000256" key="1">
    <source>
        <dbReference type="ARBA" id="ARBA00007253"/>
    </source>
</evidence>
<dbReference type="GO" id="GO:0043022">
    <property type="term" value="F:ribosome binding"/>
    <property type="evidence" value="ECO:0007669"/>
    <property type="project" value="InterPro"/>
</dbReference>
<dbReference type="InterPro" id="IPR045223">
    <property type="entry name" value="RACK1-like"/>
</dbReference>
<comment type="caution">
    <text evidence="5">The sequence shown here is derived from an EMBL/GenBank/DDBJ whole genome shotgun (WGS) entry which is preliminary data.</text>
</comment>
<feature type="repeat" description="WD" evidence="4">
    <location>
        <begin position="365"/>
        <end position="406"/>
    </location>
</feature>
<dbReference type="PANTHER" id="PTHR19868">
    <property type="entry name" value="RECEPTOR FOR ACTIVATED PROTEIN KINASE C RACK1"/>
    <property type="match status" value="1"/>
</dbReference>
<dbReference type="Gene3D" id="2.130.10.10">
    <property type="entry name" value="YVTN repeat-like/Quinoprotein amine dehydrogenase"/>
    <property type="match status" value="2"/>
</dbReference>
<dbReference type="InterPro" id="IPR020472">
    <property type="entry name" value="WD40_PAC1"/>
</dbReference>
<dbReference type="SUPFAM" id="SSF50978">
    <property type="entry name" value="WD40 repeat-like"/>
    <property type="match status" value="1"/>
</dbReference>
<dbReference type="PROSITE" id="PS50294">
    <property type="entry name" value="WD_REPEATS_REGION"/>
    <property type="match status" value="2"/>
</dbReference>
<dbReference type="PROSITE" id="PS50082">
    <property type="entry name" value="WD_REPEATS_2"/>
    <property type="match status" value="2"/>
</dbReference>
<evidence type="ECO:0000256" key="2">
    <source>
        <dbReference type="ARBA" id="ARBA00022574"/>
    </source>
</evidence>
<accession>A0AA36ICZ8</accession>
<dbReference type="FunFam" id="2.130.10.10:FF:000615">
    <property type="entry name" value="Receptor for activated C kinase 1"/>
    <property type="match status" value="1"/>
</dbReference>
<dbReference type="Proteomes" id="UP001178507">
    <property type="component" value="Unassembled WGS sequence"/>
</dbReference>
<keyword evidence="2 4" id="KW-0853">WD repeat</keyword>
<gene>
    <name evidence="5" type="ORF">EVOR1521_LOCUS11359</name>
</gene>
<dbReference type="InterPro" id="IPR036322">
    <property type="entry name" value="WD40_repeat_dom_sf"/>
</dbReference>
<name>A0AA36ICZ8_9DINO</name>
<reference evidence="5" key="1">
    <citation type="submission" date="2023-08" db="EMBL/GenBank/DDBJ databases">
        <authorList>
            <person name="Chen Y."/>
            <person name="Shah S."/>
            <person name="Dougan E. K."/>
            <person name="Thang M."/>
            <person name="Chan C."/>
        </authorList>
    </citation>
    <scope>NUCLEOTIDE SEQUENCE</scope>
</reference>
<dbReference type="InterPro" id="IPR015943">
    <property type="entry name" value="WD40/YVTN_repeat-like_dom_sf"/>
</dbReference>
<dbReference type="PROSITE" id="PS00678">
    <property type="entry name" value="WD_REPEATS_1"/>
    <property type="match status" value="1"/>
</dbReference>
<keyword evidence="3" id="KW-0677">Repeat</keyword>
<organism evidence="5 6">
    <name type="scientific">Effrenium voratum</name>
    <dbReference type="NCBI Taxonomy" id="2562239"/>
    <lineage>
        <taxon>Eukaryota</taxon>
        <taxon>Sar</taxon>
        <taxon>Alveolata</taxon>
        <taxon>Dinophyceae</taxon>
        <taxon>Suessiales</taxon>
        <taxon>Symbiodiniaceae</taxon>
        <taxon>Effrenium</taxon>
    </lineage>
</organism>
<evidence type="ECO:0000256" key="3">
    <source>
        <dbReference type="ARBA" id="ARBA00022737"/>
    </source>
</evidence>
<comment type="similarity">
    <text evidence="1">Belongs to the WD repeat G protein beta family. Ribosomal protein RACK1 subfamily.</text>
</comment>
<evidence type="ECO:0000313" key="6">
    <source>
        <dbReference type="Proteomes" id="UP001178507"/>
    </source>
</evidence>
<dbReference type="AlphaFoldDB" id="A0AA36ICZ8"/>
<keyword evidence="6" id="KW-1185">Reference proteome</keyword>
<dbReference type="GO" id="GO:0045182">
    <property type="term" value="F:translation regulator activity"/>
    <property type="evidence" value="ECO:0007669"/>
    <property type="project" value="InterPro"/>
</dbReference>
<sequence>MAAAASAASALGFRAEQASAEIGCRVGWRKESFQDFAAAWQLEQEQWLQAAFKNLAPGGTATLMIGDGDRDSPGDGAFDCLSSTVDAAKSCGFELLATASIRATGKSEQRMRGMRRTEHMVHLRKPALTQPTRSIRRMKHQQLLQRTQTEQNKEVAFLAFGPGKMDPAATPRLDARTSIEGHTDWVTSLSVNAPLGAQRGRLLLSGSKDQTLRLWEEDPDPSQDIYKCSQVISGHSDVVSGCELSFQKDQGIFALSCSCDQSWCLWHLSSKDEKLMQQQKRDCQVNAVCGSPDLRQIFTASNKQVDLWTNLEQLEHTAAFCEKFKDNVSAVVWVPLDKETKIAAVSWDGSIKVWNVSDMKLHWEQKHHRGALHAVAASPDGSLIFAGGDDGMVSIWETATGKHFRDYYAASTIYGLDVNPARYWVALATSNSVRILNLEEESIPPCTFEPEHPLPESIPWALCLKWRQDGERLFAGHSDGTISFYDVVMH</sequence>
<dbReference type="InterPro" id="IPR019775">
    <property type="entry name" value="WD40_repeat_CS"/>
</dbReference>
<evidence type="ECO:0000256" key="4">
    <source>
        <dbReference type="PROSITE-ProRule" id="PRU00221"/>
    </source>
</evidence>
<dbReference type="Pfam" id="PF00400">
    <property type="entry name" value="WD40"/>
    <property type="match status" value="5"/>
</dbReference>
<dbReference type="EMBL" id="CAUJNA010001114">
    <property type="protein sequence ID" value="CAJ1384491.1"/>
    <property type="molecule type" value="Genomic_DNA"/>
</dbReference>
<protein>
    <submittedName>
        <fullName evidence="5">Uncharacterized protein</fullName>
    </submittedName>
</protein>